<accession>A0A2T5B3G4</accession>
<dbReference type="PANTHER" id="PTHR30222">
    <property type="entry name" value="SPERMIDINE/PUTRESCINE-BINDING PERIPLASMIC PROTEIN"/>
    <property type="match status" value="1"/>
</dbReference>
<keyword evidence="2 5" id="KW-0813">Transport</keyword>
<dbReference type="GO" id="GO:0015846">
    <property type="term" value="P:polyamine transport"/>
    <property type="evidence" value="ECO:0007669"/>
    <property type="project" value="InterPro"/>
</dbReference>
<dbReference type="EMBL" id="PZZZ01000006">
    <property type="protein sequence ID" value="PTM93510.1"/>
    <property type="molecule type" value="Genomic_DNA"/>
</dbReference>
<evidence type="ECO:0000256" key="1">
    <source>
        <dbReference type="ARBA" id="ARBA00004418"/>
    </source>
</evidence>
<dbReference type="RefSeq" id="WP_108003838.1">
    <property type="nucleotide sequence ID" value="NZ_JBHEEX010000005.1"/>
</dbReference>
<comment type="subcellular location">
    <subcellularLocation>
        <location evidence="1 5">Periplasm</location>
    </subcellularLocation>
</comment>
<comment type="similarity">
    <text evidence="5">Belongs to the bacterial solute-binding protein PotD/PotF family.</text>
</comment>
<dbReference type="Pfam" id="PF13416">
    <property type="entry name" value="SBP_bac_8"/>
    <property type="match status" value="1"/>
</dbReference>
<protein>
    <recommendedName>
        <fullName evidence="5">Putrescine-binding periplasmic protein</fullName>
    </recommendedName>
</protein>
<keyword evidence="8" id="KW-1185">Reference proteome</keyword>
<keyword evidence="3 6" id="KW-0732">Signal</keyword>
<evidence type="ECO:0000256" key="2">
    <source>
        <dbReference type="ARBA" id="ARBA00022448"/>
    </source>
</evidence>
<dbReference type="GO" id="GO:0019808">
    <property type="term" value="F:polyamine binding"/>
    <property type="evidence" value="ECO:0007669"/>
    <property type="project" value="InterPro"/>
</dbReference>
<dbReference type="Proteomes" id="UP000241247">
    <property type="component" value="Unassembled WGS sequence"/>
</dbReference>
<dbReference type="InterPro" id="IPR006059">
    <property type="entry name" value="SBP"/>
</dbReference>
<comment type="function">
    <text evidence="5">Required for the activity of the bacterial periplasmic transport system of putrescine.</text>
</comment>
<sequence length="344" mass="38254">MKHRLGFASLALGLLAGTAIAHAEGELNIYNWGNYTSPEMIKKFEEQYKIKVTITDYDSNDTALAKVRQGGHGFDIVVPSASVMKVWIDDGLLLESRPDQLENFKNVDPQWVDVPFDPGRHYSVPWMWGTTGVAVNTKVYTGDINTSAIFLDPPAELVGKINVVPEMSDVMHMVVTYAGGEPCTGDLTVLKKARDILAAAKPKWLSMEYGTIEKHAKGDFDAGVDWNGATFRIRLQNPDVHYGYPKEGYPIWMDNAAILKDAKNVENAKLFLNFIMEPENAAMNSAFARYANGIKGSEEFMPEDMKTAPEIIVPEELRAAGKFGLACPPEVNDLYTKLWTELQK</sequence>
<proteinExistence type="inferred from homology"/>
<dbReference type="PRINTS" id="PR00909">
    <property type="entry name" value="SPERMDNBNDNG"/>
</dbReference>
<dbReference type="AlphaFoldDB" id="A0A2T5B3G4"/>
<evidence type="ECO:0000313" key="7">
    <source>
        <dbReference type="EMBL" id="PTM93510.1"/>
    </source>
</evidence>
<dbReference type="GO" id="GO:0042597">
    <property type="term" value="C:periplasmic space"/>
    <property type="evidence" value="ECO:0007669"/>
    <property type="project" value="UniProtKB-SubCell"/>
</dbReference>
<keyword evidence="4 5" id="KW-0574">Periplasm</keyword>
<dbReference type="SUPFAM" id="SSF53850">
    <property type="entry name" value="Periplasmic binding protein-like II"/>
    <property type="match status" value="1"/>
</dbReference>
<evidence type="ECO:0000256" key="5">
    <source>
        <dbReference type="PIRNR" id="PIRNR019574"/>
    </source>
</evidence>
<name>A0A2T5B3G4_MYCDI</name>
<gene>
    <name evidence="7" type="ORF">C7449_106195</name>
</gene>
<feature type="chain" id="PRO_5015667668" description="Putrescine-binding periplasmic protein" evidence="6">
    <location>
        <begin position="24"/>
        <end position="344"/>
    </location>
</feature>
<dbReference type="OrthoDB" id="9769319at2"/>
<evidence type="ECO:0000313" key="8">
    <source>
        <dbReference type="Proteomes" id="UP000241247"/>
    </source>
</evidence>
<dbReference type="CDD" id="cd13664">
    <property type="entry name" value="PBP2_PotD_PotF_like_3"/>
    <property type="match status" value="1"/>
</dbReference>
<evidence type="ECO:0000256" key="4">
    <source>
        <dbReference type="ARBA" id="ARBA00022764"/>
    </source>
</evidence>
<dbReference type="PANTHER" id="PTHR30222:SF12">
    <property type="entry name" value="NORSPERMIDINE SENSOR"/>
    <property type="match status" value="1"/>
</dbReference>
<dbReference type="PIRSF" id="PIRSF019574">
    <property type="entry name" value="Periplasmic_polyamine_BP"/>
    <property type="match status" value="1"/>
</dbReference>
<comment type="caution">
    <text evidence="7">The sequence shown here is derived from an EMBL/GenBank/DDBJ whole genome shotgun (WGS) entry which is preliminary data.</text>
</comment>
<feature type="signal peptide" evidence="6">
    <location>
        <begin position="1"/>
        <end position="23"/>
    </location>
</feature>
<evidence type="ECO:0000256" key="6">
    <source>
        <dbReference type="SAM" id="SignalP"/>
    </source>
</evidence>
<reference evidence="7 8" key="1">
    <citation type="submission" date="2018-04" db="EMBL/GenBank/DDBJ databases">
        <title>Genomic Encyclopedia of Type Strains, Phase IV (KMG-IV): sequencing the most valuable type-strain genomes for metagenomic binning, comparative biology and taxonomic classification.</title>
        <authorList>
            <person name="Goeker M."/>
        </authorList>
    </citation>
    <scope>NUCLEOTIDE SEQUENCE [LARGE SCALE GENOMIC DNA]</scope>
    <source>
        <strain evidence="7 8">DSM 7138</strain>
    </source>
</reference>
<dbReference type="Gene3D" id="3.40.190.10">
    <property type="entry name" value="Periplasmic binding protein-like II"/>
    <property type="match status" value="2"/>
</dbReference>
<dbReference type="InterPro" id="IPR001188">
    <property type="entry name" value="Sperm_putr-bd"/>
</dbReference>
<organism evidence="7 8">
    <name type="scientific">Mycoplana dimorpha</name>
    <dbReference type="NCBI Taxonomy" id="28320"/>
    <lineage>
        <taxon>Bacteria</taxon>
        <taxon>Pseudomonadati</taxon>
        <taxon>Pseudomonadota</taxon>
        <taxon>Alphaproteobacteria</taxon>
        <taxon>Hyphomicrobiales</taxon>
        <taxon>Rhizobiaceae</taxon>
        <taxon>Mycoplana</taxon>
    </lineage>
</organism>
<evidence type="ECO:0000256" key="3">
    <source>
        <dbReference type="ARBA" id="ARBA00022729"/>
    </source>
</evidence>